<feature type="domain" description="Tyr recombinase" evidence="6">
    <location>
        <begin position="172"/>
        <end position="349"/>
    </location>
</feature>
<evidence type="ECO:0000256" key="2">
    <source>
        <dbReference type="ARBA" id="ARBA00022908"/>
    </source>
</evidence>
<dbReference type="CDD" id="cd00796">
    <property type="entry name" value="INT_Rci_Hp1_C"/>
    <property type="match status" value="1"/>
</dbReference>
<dbReference type="RefSeq" id="WP_006724572.1">
    <property type="nucleotide sequence ID" value="NZ_ALJF01000002.1"/>
</dbReference>
<evidence type="ECO:0000259" key="6">
    <source>
        <dbReference type="PROSITE" id="PS51898"/>
    </source>
</evidence>
<keyword evidence="3 5" id="KW-0238">DNA-binding</keyword>
<dbReference type="GO" id="GO:0015074">
    <property type="term" value="P:DNA integration"/>
    <property type="evidence" value="ECO:0007669"/>
    <property type="project" value="UniProtKB-KW"/>
</dbReference>
<feature type="domain" description="Core-binding (CB)" evidence="7">
    <location>
        <begin position="67"/>
        <end position="142"/>
    </location>
</feature>
<keyword evidence="4" id="KW-0233">DNA recombination</keyword>
<proteinExistence type="inferred from homology"/>
<dbReference type="GO" id="GO:0003677">
    <property type="term" value="F:DNA binding"/>
    <property type="evidence" value="ECO:0007669"/>
    <property type="project" value="UniProtKB-UniRule"/>
</dbReference>
<comment type="similarity">
    <text evidence="1">Belongs to the 'phage' integrase family.</text>
</comment>
<dbReference type="STRING" id="1156935.QWE_02885"/>
<dbReference type="GO" id="GO:0006310">
    <property type="term" value="P:DNA recombination"/>
    <property type="evidence" value="ECO:0007669"/>
    <property type="project" value="UniProtKB-KW"/>
</dbReference>
<keyword evidence="9" id="KW-1185">Reference proteome</keyword>
<dbReference type="InterPro" id="IPR002104">
    <property type="entry name" value="Integrase_catalytic"/>
</dbReference>
<reference evidence="8 9" key="1">
    <citation type="journal article" date="2012" name="J. Bacteriol.">
        <title>Draft Genome Sequence of Agrobacterium albertimagni Strain AOL15.</title>
        <authorList>
            <person name="Trimble W.L."/>
            <person name="Phung le T."/>
            <person name="Meyer F."/>
            <person name="Gilbert J.A."/>
            <person name="Silver S."/>
        </authorList>
    </citation>
    <scope>NUCLEOTIDE SEQUENCE [LARGE SCALE GENOMIC DNA]</scope>
    <source>
        <strain evidence="8 9">AOL15</strain>
    </source>
</reference>
<dbReference type="Proteomes" id="UP000007123">
    <property type="component" value="Unassembled WGS sequence"/>
</dbReference>
<dbReference type="PROSITE" id="PS51900">
    <property type="entry name" value="CB"/>
    <property type="match status" value="1"/>
</dbReference>
<dbReference type="Gene3D" id="1.10.443.10">
    <property type="entry name" value="Intergrase catalytic core"/>
    <property type="match status" value="1"/>
</dbReference>
<dbReference type="AlphaFoldDB" id="K2Q8F4"/>
<organism evidence="8 9">
    <name type="scientific">Agrobacterium albertimagni AOL15</name>
    <dbReference type="NCBI Taxonomy" id="1156935"/>
    <lineage>
        <taxon>Bacteria</taxon>
        <taxon>Pseudomonadati</taxon>
        <taxon>Pseudomonadota</taxon>
        <taxon>Alphaproteobacteria</taxon>
        <taxon>Hyphomicrobiales</taxon>
        <taxon>Rhizobiaceae</taxon>
        <taxon>Rhizobium/Agrobacterium group</taxon>
        <taxon>Agrobacterium</taxon>
    </lineage>
</organism>
<evidence type="ECO:0000256" key="1">
    <source>
        <dbReference type="ARBA" id="ARBA00008857"/>
    </source>
</evidence>
<dbReference type="InterPro" id="IPR013762">
    <property type="entry name" value="Integrase-like_cat_sf"/>
</dbReference>
<evidence type="ECO:0000259" key="7">
    <source>
        <dbReference type="PROSITE" id="PS51900"/>
    </source>
</evidence>
<dbReference type="OrthoDB" id="6388170at2"/>
<keyword evidence="2" id="KW-0229">DNA integration</keyword>
<evidence type="ECO:0000313" key="9">
    <source>
        <dbReference type="Proteomes" id="UP000007123"/>
    </source>
</evidence>
<dbReference type="PATRIC" id="fig|1156935.5.peg.584"/>
<dbReference type="PANTHER" id="PTHR30629">
    <property type="entry name" value="PROPHAGE INTEGRASE"/>
    <property type="match status" value="1"/>
</dbReference>
<dbReference type="PANTHER" id="PTHR30629:SF2">
    <property type="entry name" value="PROPHAGE INTEGRASE INTS-RELATED"/>
    <property type="match status" value="1"/>
</dbReference>
<evidence type="ECO:0000256" key="5">
    <source>
        <dbReference type="PROSITE-ProRule" id="PRU01248"/>
    </source>
</evidence>
<dbReference type="InterPro" id="IPR011010">
    <property type="entry name" value="DNA_brk_join_enz"/>
</dbReference>
<evidence type="ECO:0000256" key="4">
    <source>
        <dbReference type="ARBA" id="ARBA00023172"/>
    </source>
</evidence>
<dbReference type="InterPro" id="IPR050808">
    <property type="entry name" value="Phage_Integrase"/>
</dbReference>
<gene>
    <name evidence="8" type="ORF">QWE_02885</name>
</gene>
<dbReference type="EMBL" id="ALJF01000002">
    <property type="protein sequence ID" value="EKF61480.1"/>
    <property type="molecule type" value="Genomic_DNA"/>
</dbReference>
<dbReference type="SUPFAM" id="SSF56349">
    <property type="entry name" value="DNA breaking-rejoining enzymes"/>
    <property type="match status" value="1"/>
</dbReference>
<name>K2Q8F4_9HYPH</name>
<dbReference type="InterPro" id="IPR010998">
    <property type="entry name" value="Integrase_recombinase_N"/>
</dbReference>
<evidence type="ECO:0000313" key="8">
    <source>
        <dbReference type="EMBL" id="EKF61480.1"/>
    </source>
</evidence>
<dbReference type="eggNOG" id="COG0582">
    <property type="taxonomic scope" value="Bacteria"/>
</dbReference>
<dbReference type="PROSITE" id="PS51898">
    <property type="entry name" value="TYR_RECOMBINASE"/>
    <property type="match status" value="1"/>
</dbReference>
<evidence type="ECO:0000256" key="3">
    <source>
        <dbReference type="ARBA" id="ARBA00023125"/>
    </source>
</evidence>
<accession>K2Q8F4</accession>
<protein>
    <submittedName>
        <fullName evidence="8">Shufflon-specific DNA recombinase</fullName>
    </submittedName>
</protein>
<comment type="caution">
    <text evidence="8">The sequence shown here is derived from an EMBL/GenBank/DDBJ whole genome shotgun (WGS) entry which is preliminary data.</text>
</comment>
<dbReference type="Gene3D" id="1.10.150.130">
    <property type="match status" value="1"/>
</dbReference>
<dbReference type="Pfam" id="PF00589">
    <property type="entry name" value="Phage_integrase"/>
    <property type="match status" value="1"/>
</dbReference>
<sequence length="357" mass="41059">MGTITARKRKDGSIGYMARVRVVRDGEAYHETETFDRRPAAAAWISKRERELSKPGAVAKSKNEDPTTLTKVIDRYIEETVKEIGRTKAQVLTAIKNYEIANMPCSSIKSKDIVEFLQSLTAQPQTVGNYASHLAAIFAIARPMWGYRLDEQEMRDAVKVARRMGIITRSAQRDRRPTLEELDRLIGHFIERRNKAPQSMPMHKVIAFALFSARRQEEITRIRWKDFQREHKRVLVRDMKHPGEKIGNHTWVDLPDQAVQIIGSMPKSKSEIFPYSTDAISANFTRACKLLAIDDLRFHDLRHEGISRLFEMGWNIPHVAAVSGHRSWISLKRYTHVRETGDKYAGWHGLQLTIDTK</sequence>
<dbReference type="InterPro" id="IPR044068">
    <property type="entry name" value="CB"/>
</dbReference>